<evidence type="ECO:0000313" key="1">
    <source>
        <dbReference type="EMBL" id="XCD07664.1"/>
    </source>
</evidence>
<reference evidence="1" key="1">
    <citation type="submission" date="2024-03" db="EMBL/GenBank/DDBJ databases">
        <title>Diverse circular DNA viruses in blood, oral, and fecal samples of captive lemurs.</title>
        <authorList>
            <person name="Paietta E.N."/>
            <person name="Kraberger S."/>
            <person name="Lund M.C."/>
            <person name="Custer J.M."/>
            <person name="Vargas K.M."/>
            <person name="Ehmke E.E."/>
            <person name="Yoder A.D."/>
            <person name="Varsani A."/>
        </authorList>
    </citation>
    <scope>NUCLEOTIDE SEQUENCE</scope>
    <source>
        <strain evidence="1">Duke_28FS_26</strain>
        <strain evidence="2">Duke_29_14</strain>
    </source>
</reference>
<organism evidence="1">
    <name type="scientific">Dulem virus 269</name>
    <dbReference type="NCBI Taxonomy" id="3145746"/>
    <lineage>
        <taxon>Viruses</taxon>
        <taxon>Monodnaviria</taxon>
        <taxon>Sangervirae</taxon>
        <taxon>Phixviricota</taxon>
        <taxon>Malgrandaviricetes</taxon>
        <taxon>Petitvirales</taxon>
        <taxon>Microviridae</taxon>
        <taxon>Microvirus</taxon>
    </lineage>
</organism>
<dbReference type="EMBL" id="PP511794">
    <property type="protein sequence ID" value="XCD07664.1"/>
    <property type="molecule type" value="Genomic_DNA"/>
</dbReference>
<evidence type="ECO:0000313" key="2">
    <source>
        <dbReference type="EMBL" id="XCD08056.1"/>
    </source>
</evidence>
<dbReference type="EMBL" id="PP511850">
    <property type="protein sequence ID" value="XCD08056.1"/>
    <property type="molecule type" value="Genomic_DNA"/>
</dbReference>
<accession>A0AAU8B5Z9</accession>
<name>A0AAU8B5Z9_9VIRU</name>
<protein>
    <submittedName>
        <fullName evidence="1">Uncharacterized protein</fullName>
    </submittedName>
</protein>
<proteinExistence type="predicted"/>
<sequence length="94" mass="10314">MFAIKSLRLNDFEFRDIPDARSLYNALGYKQPSEPVGVDVDIPSSDAASALATNLASTKLAALALADATARKRMEFEKRPSETSALHVDDLRFL</sequence>